<gene>
    <name evidence="2" type="ORF">V565_075220</name>
</gene>
<evidence type="ECO:0000313" key="2">
    <source>
        <dbReference type="EMBL" id="KEP50692.1"/>
    </source>
</evidence>
<feature type="compositionally biased region" description="Basic and acidic residues" evidence="1">
    <location>
        <begin position="25"/>
        <end position="35"/>
    </location>
</feature>
<comment type="caution">
    <text evidence="2">The sequence shown here is derived from an EMBL/GenBank/DDBJ whole genome shotgun (WGS) entry which is preliminary data.</text>
</comment>
<dbReference type="HOGENOM" id="CLU_068942_0_0_1"/>
<dbReference type="EMBL" id="AZST01000230">
    <property type="protein sequence ID" value="KEP50692.1"/>
    <property type="molecule type" value="Genomic_DNA"/>
</dbReference>
<feature type="compositionally biased region" description="Basic and acidic residues" evidence="1">
    <location>
        <begin position="233"/>
        <end position="249"/>
    </location>
</feature>
<feature type="compositionally biased region" description="Basic and acidic residues" evidence="1">
    <location>
        <begin position="294"/>
        <end position="308"/>
    </location>
</feature>
<feature type="compositionally biased region" description="Low complexity" evidence="1">
    <location>
        <begin position="85"/>
        <end position="105"/>
    </location>
</feature>
<feature type="compositionally biased region" description="Polar residues" evidence="1">
    <location>
        <begin position="140"/>
        <end position="150"/>
    </location>
</feature>
<dbReference type="AlphaFoldDB" id="A0A074SKY6"/>
<name>A0A074SKY6_9AGAM</name>
<feature type="region of interest" description="Disordered" evidence="1">
    <location>
        <begin position="122"/>
        <end position="150"/>
    </location>
</feature>
<dbReference type="STRING" id="1423351.A0A074SKY6"/>
<evidence type="ECO:0000313" key="3">
    <source>
        <dbReference type="Proteomes" id="UP000027456"/>
    </source>
</evidence>
<feature type="compositionally biased region" description="Polar residues" evidence="1">
    <location>
        <begin position="223"/>
        <end position="232"/>
    </location>
</feature>
<feature type="region of interest" description="Disordered" evidence="1">
    <location>
        <begin position="223"/>
        <end position="346"/>
    </location>
</feature>
<feature type="region of interest" description="Disordered" evidence="1">
    <location>
        <begin position="1"/>
        <end position="105"/>
    </location>
</feature>
<dbReference type="OrthoDB" id="2683368at2759"/>
<evidence type="ECO:0000256" key="1">
    <source>
        <dbReference type="SAM" id="MobiDB-lite"/>
    </source>
</evidence>
<sequence length="346" mass="37995">MSLSTRRPIGIPGSVRPPRSASTTRGREHTVRSQDDLTSPSIDNRYRTTPHSQRSRSVPRQESDNPYRPQRMETAPPMPSHSPRHSTQSSVSSTSTGSSAVSAASTAPSSLWDYVGWKGSAASPAVESEGRVSSPEPLEPSTQPDTLNTSTLWSRVTAVAGGLSVNVSKAWETKDDLPEPDTPPGHDSRVTAALKKHYIKQVSDPRQLPAWLFSDIERQVVRSYSQQEPSSSDGRDVVRNSPLTHEHPVPVRSRTRRDDAYTSPQATIRRERMEAATYNDEAPGPTRAATRLRAMRDARRGSPVEREAYAPAPAPVLEPEPRPVVVVAPPRPRAGLPARPRALRRE</sequence>
<feature type="compositionally biased region" description="Low complexity" evidence="1">
    <location>
        <begin position="323"/>
        <end position="340"/>
    </location>
</feature>
<reference evidence="2 3" key="1">
    <citation type="submission" date="2013-12" db="EMBL/GenBank/DDBJ databases">
        <authorList>
            <person name="Cubeta M."/>
            <person name="Pakala S."/>
            <person name="Fedorova N."/>
            <person name="Thomas E."/>
            <person name="Dean R."/>
            <person name="Jabaji S."/>
            <person name="Neate S."/>
            <person name="Toda T."/>
            <person name="Tavantzis S."/>
            <person name="Vilgalys R."/>
            <person name="Bharathan N."/>
            <person name="Pakala S."/>
            <person name="Losada L.S."/>
            <person name="Zafar N."/>
            <person name="Nierman W."/>
        </authorList>
    </citation>
    <scope>NUCLEOTIDE SEQUENCE [LARGE SCALE GENOMIC DNA]</scope>
    <source>
        <strain evidence="2 3">123E</strain>
    </source>
</reference>
<accession>A0A074SKY6</accession>
<protein>
    <submittedName>
        <fullName evidence="2">Sly1 protein</fullName>
    </submittedName>
</protein>
<dbReference type="Proteomes" id="UP000027456">
    <property type="component" value="Unassembled WGS sequence"/>
</dbReference>
<keyword evidence="3" id="KW-1185">Reference proteome</keyword>
<proteinExistence type="predicted"/>
<feature type="region of interest" description="Disordered" evidence="1">
    <location>
        <begin position="171"/>
        <end position="192"/>
    </location>
</feature>
<organism evidence="2 3">
    <name type="scientific">Rhizoctonia solani 123E</name>
    <dbReference type="NCBI Taxonomy" id="1423351"/>
    <lineage>
        <taxon>Eukaryota</taxon>
        <taxon>Fungi</taxon>
        <taxon>Dikarya</taxon>
        <taxon>Basidiomycota</taxon>
        <taxon>Agaricomycotina</taxon>
        <taxon>Agaricomycetes</taxon>
        <taxon>Cantharellales</taxon>
        <taxon>Ceratobasidiaceae</taxon>
        <taxon>Rhizoctonia</taxon>
    </lineage>
</organism>
<feature type="compositionally biased region" description="Polar residues" evidence="1">
    <location>
        <begin position="36"/>
        <end position="58"/>
    </location>
</feature>